<dbReference type="SMART" id="SM00487">
    <property type="entry name" value="DEXDc"/>
    <property type="match status" value="1"/>
</dbReference>
<dbReference type="GO" id="GO:0051607">
    <property type="term" value="P:defense response to virus"/>
    <property type="evidence" value="ECO:0007669"/>
    <property type="project" value="UniProtKB-KW"/>
</dbReference>
<evidence type="ECO:0000256" key="3">
    <source>
        <dbReference type="ARBA" id="ARBA00022806"/>
    </source>
</evidence>
<dbReference type="GO" id="GO:0004386">
    <property type="term" value="F:helicase activity"/>
    <property type="evidence" value="ECO:0007669"/>
    <property type="project" value="UniProtKB-KW"/>
</dbReference>
<organism evidence="7 8">
    <name type="scientific">Zestosphaera tikiterensis</name>
    <dbReference type="NCBI Taxonomy" id="1973259"/>
    <lineage>
        <taxon>Archaea</taxon>
        <taxon>Thermoproteota</taxon>
        <taxon>Thermoprotei</taxon>
        <taxon>Desulfurococcales</taxon>
        <taxon>Desulfurococcaceae</taxon>
        <taxon>Zestosphaera</taxon>
    </lineage>
</organism>
<keyword evidence="2" id="KW-0378">Hydrolase</keyword>
<evidence type="ECO:0000259" key="6">
    <source>
        <dbReference type="PROSITE" id="PS51192"/>
    </source>
</evidence>
<dbReference type="InterPro" id="IPR001650">
    <property type="entry name" value="Helicase_C-like"/>
</dbReference>
<comment type="caution">
    <text evidence="7">The sequence shown here is derived from an EMBL/GenBank/DDBJ whole genome shotgun (WGS) entry which is preliminary data.</text>
</comment>
<dbReference type="EMBL" id="NBVN01000019">
    <property type="protein sequence ID" value="PUA31179.1"/>
    <property type="molecule type" value="Genomic_DNA"/>
</dbReference>
<keyword evidence="4" id="KW-0067">ATP-binding</keyword>
<proteinExistence type="predicted"/>
<reference evidence="7 8" key="1">
    <citation type="journal article" date="2018" name="Syst. Appl. Microbiol.">
        <title>A new symbiotic nanoarchaeote (Candidatus Nanoclepta minutus) and its host (Zestosphaera tikiterensis gen. nov., sp. nov.) from a New Zealand hot spring.</title>
        <authorList>
            <person name="St John E."/>
            <person name="Liu Y."/>
            <person name="Podar M."/>
            <person name="Stott M.B."/>
            <person name="Meneghin J."/>
            <person name="Chen Z."/>
            <person name="Lagutin K."/>
            <person name="Mitchell K."/>
            <person name="Reysenbach A.L."/>
        </authorList>
    </citation>
    <scope>NUCLEOTIDE SEQUENCE [LARGE SCALE GENOMIC DNA]</scope>
    <source>
        <strain evidence="7">NZ3</strain>
    </source>
</reference>
<evidence type="ECO:0000313" key="8">
    <source>
        <dbReference type="Proteomes" id="UP000244093"/>
    </source>
</evidence>
<evidence type="ECO:0000256" key="5">
    <source>
        <dbReference type="ARBA" id="ARBA00023118"/>
    </source>
</evidence>
<dbReference type="InterPro" id="IPR054712">
    <property type="entry name" value="Cas3-like_dom"/>
</dbReference>
<evidence type="ECO:0000313" key="7">
    <source>
        <dbReference type="EMBL" id="PUA31179.1"/>
    </source>
</evidence>
<evidence type="ECO:0000256" key="1">
    <source>
        <dbReference type="ARBA" id="ARBA00022741"/>
    </source>
</evidence>
<dbReference type="GO" id="GO:0003677">
    <property type="term" value="F:DNA binding"/>
    <property type="evidence" value="ECO:0007669"/>
    <property type="project" value="TreeGrafter"/>
</dbReference>
<keyword evidence="5" id="KW-0051">Antiviral defense</keyword>
<keyword evidence="1" id="KW-0547">Nucleotide-binding</keyword>
<dbReference type="AlphaFoldDB" id="A0A2R7Y153"/>
<evidence type="ECO:0000256" key="4">
    <source>
        <dbReference type="ARBA" id="ARBA00022840"/>
    </source>
</evidence>
<dbReference type="PANTHER" id="PTHR47962">
    <property type="entry name" value="ATP-DEPENDENT HELICASE LHR-RELATED-RELATED"/>
    <property type="match status" value="1"/>
</dbReference>
<name>A0A2R7Y153_9CREN</name>
<dbReference type="PROSITE" id="PS51192">
    <property type="entry name" value="HELICASE_ATP_BIND_1"/>
    <property type="match status" value="1"/>
</dbReference>
<dbReference type="SMART" id="SM00490">
    <property type="entry name" value="HELICc"/>
    <property type="match status" value="1"/>
</dbReference>
<dbReference type="PANTHER" id="PTHR47962:SF5">
    <property type="entry name" value="ATP-DEPENDENT HELICASE LHR-RELATED"/>
    <property type="match status" value="1"/>
</dbReference>
<dbReference type="InterPro" id="IPR014001">
    <property type="entry name" value="Helicase_ATP-bd"/>
</dbReference>
<dbReference type="Pfam" id="PF00270">
    <property type="entry name" value="DEAD"/>
    <property type="match status" value="1"/>
</dbReference>
<feature type="domain" description="Helicase ATP-binding" evidence="6">
    <location>
        <begin position="39"/>
        <end position="232"/>
    </location>
</feature>
<dbReference type="Gene3D" id="3.40.50.300">
    <property type="entry name" value="P-loop containing nucleotide triphosphate hydrolases"/>
    <property type="match status" value="2"/>
</dbReference>
<accession>A0A2R7Y153</accession>
<dbReference type="GO" id="GO:0140097">
    <property type="term" value="F:catalytic activity, acting on DNA"/>
    <property type="evidence" value="ECO:0007669"/>
    <property type="project" value="UniProtKB-ARBA"/>
</dbReference>
<dbReference type="InterPro" id="IPR011545">
    <property type="entry name" value="DEAD/DEAH_box_helicase_dom"/>
</dbReference>
<dbReference type="InterPro" id="IPR027417">
    <property type="entry name" value="P-loop_NTPase"/>
</dbReference>
<gene>
    <name evidence="7" type="ORF">B7O98_09670</name>
</gene>
<dbReference type="Pfam" id="PF22590">
    <property type="entry name" value="Cas3-like_C_2"/>
    <property type="match status" value="1"/>
</dbReference>
<protein>
    <submittedName>
        <fullName evidence="7">CRISPR-associated helicase Cas3</fullName>
    </submittedName>
</protein>
<evidence type="ECO:0000256" key="2">
    <source>
        <dbReference type="ARBA" id="ARBA00022801"/>
    </source>
</evidence>
<dbReference type="InterPro" id="IPR052511">
    <property type="entry name" value="ATP-dep_Helicase"/>
</dbReference>
<sequence>MVFKHSFKVLYETIDKYFKEKHPSKYRSRPFLRYAIDELERLEPDERVFITAPTGYGKTALSMIVSLDSLINGYKSIVSYPLKALVEDQAIKFKEFYKSLMPNLEEVVGIRMMGVRESPYLIHPVTLSTIDTLSLTAIGISPEDISKVFESIHDSIHKSLGHYLFSWASVWLSTIVLDEVHLLYDTSKSLSFLAAMLWISSQVGNQLIFMSATMPNNFIQSIKDVVEGFTPPIKVRELSMKKDDDPVFYEERLNKRYKINLKPLKSETKFEEVKSFLTSSSFRKALVIFNTVEDAVKFYQLLPSTEKIIIHSRLTEEDKRKRVAEVRSDESPYKVIITTQVVEAGLDISTDLIITEVAPPNSLVQRFGRFLRREGEKCSDYERCAYIWYEENELDGKERYKVYDAGLVRETVNYLSENQDLNLHIDYEDFLNSIYTEVPQFNRALLSKIMKIWFNPSRASESAIKLLLDMEGSLVREGALFTVVTEDGVELVVDYNFLSRRCVNKEPVECPKNVRDALIKSLKGVKFTVRGTYDKEVGLL</sequence>
<keyword evidence="3" id="KW-0347">Helicase</keyword>
<dbReference type="GO" id="GO:0005524">
    <property type="term" value="F:ATP binding"/>
    <property type="evidence" value="ECO:0007669"/>
    <property type="project" value="UniProtKB-KW"/>
</dbReference>
<dbReference type="SUPFAM" id="SSF52540">
    <property type="entry name" value="P-loop containing nucleoside triphosphate hydrolases"/>
    <property type="match status" value="1"/>
</dbReference>
<dbReference type="GO" id="GO:0016887">
    <property type="term" value="F:ATP hydrolysis activity"/>
    <property type="evidence" value="ECO:0007669"/>
    <property type="project" value="TreeGrafter"/>
</dbReference>
<dbReference type="NCBIfam" id="TIGR01587">
    <property type="entry name" value="cas3_core"/>
    <property type="match status" value="1"/>
</dbReference>
<dbReference type="InterPro" id="IPR006474">
    <property type="entry name" value="Helicase_Cas3_CRISPR-ass_core"/>
</dbReference>
<dbReference type="Proteomes" id="UP000244093">
    <property type="component" value="Unassembled WGS sequence"/>
</dbReference>